<evidence type="ECO:0000313" key="3">
    <source>
        <dbReference type="WBParaSite" id="EEL_0000843101-mRNA-1"/>
    </source>
</evidence>
<organism evidence="2 3">
    <name type="scientific">Elaeophora elaphi</name>
    <dbReference type="NCBI Taxonomy" id="1147741"/>
    <lineage>
        <taxon>Eukaryota</taxon>
        <taxon>Metazoa</taxon>
        <taxon>Ecdysozoa</taxon>
        <taxon>Nematoda</taxon>
        <taxon>Chromadorea</taxon>
        <taxon>Rhabditida</taxon>
        <taxon>Spirurina</taxon>
        <taxon>Spiruromorpha</taxon>
        <taxon>Filarioidea</taxon>
        <taxon>Onchocercidae</taxon>
        <taxon>Elaeophora</taxon>
    </lineage>
</organism>
<dbReference type="Proteomes" id="UP000050640">
    <property type="component" value="Unplaced"/>
</dbReference>
<keyword evidence="1" id="KW-0812">Transmembrane</keyword>
<name>A0A0R3S196_9BILA</name>
<evidence type="ECO:0000313" key="2">
    <source>
        <dbReference type="Proteomes" id="UP000050640"/>
    </source>
</evidence>
<feature type="transmembrane region" description="Helical" evidence="1">
    <location>
        <begin position="6"/>
        <end position="30"/>
    </location>
</feature>
<sequence length="108" mass="12253">MKEETINKYLLIFTFTAALIALAILLFIFLKDKLCPRRNLYARHSDQAVSQQNELTEILHDTPNKILLRSDGSIPVDLPDLDYIDERSVHLVSPTIVVHSLKNSPVAL</sequence>
<keyword evidence="2" id="KW-1185">Reference proteome</keyword>
<keyword evidence="1" id="KW-0472">Membrane</keyword>
<protein>
    <submittedName>
        <fullName evidence="3">Intracellular growth attenuator family protein</fullName>
    </submittedName>
</protein>
<accession>A0A0R3S196</accession>
<dbReference type="WBParaSite" id="EEL_0000843101-mRNA-1">
    <property type="protein sequence ID" value="EEL_0000843101-mRNA-1"/>
    <property type="gene ID" value="EEL_0000843101"/>
</dbReference>
<dbReference type="AlphaFoldDB" id="A0A0R3S196"/>
<proteinExistence type="predicted"/>
<evidence type="ECO:0000256" key="1">
    <source>
        <dbReference type="SAM" id="Phobius"/>
    </source>
</evidence>
<keyword evidence="1" id="KW-1133">Transmembrane helix</keyword>
<reference evidence="3" key="1">
    <citation type="submission" date="2017-02" db="UniProtKB">
        <authorList>
            <consortium name="WormBaseParasite"/>
        </authorList>
    </citation>
    <scope>IDENTIFICATION</scope>
</reference>